<gene>
    <name evidence="2" type="ORF">H7F51_04255</name>
</gene>
<keyword evidence="3" id="KW-1185">Reference proteome</keyword>
<dbReference type="Proteomes" id="UP000566813">
    <property type="component" value="Unassembled WGS sequence"/>
</dbReference>
<accession>A0A7X1FPV2</accession>
<protein>
    <submittedName>
        <fullName evidence="2">Dienelactone hydrolase family protein</fullName>
    </submittedName>
</protein>
<dbReference type="EMBL" id="JACLAW010000003">
    <property type="protein sequence ID" value="MBC2664728.1"/>
    <property type="molecule type" value="Genomic_DNA"/>
</dbReference>
<name>A0A7X1FPV2_9SPHN</name>
<dbReference type="AlphaFoldDB" id="A0A7X1FPV2"/>
<feature type="domain" description="Dienelactone hydrolase" evidence="1">
    <location>
        <begin position="17"/>
        <end position="228"/>
    </location>
</feature>
<dbReference type="GO" id="GO:0016787">
    <property type="term" value="F:hydrolase activity"/>
    <property type="evidence" value="ECO:0007669"/>
    <property type="project" value="UniProtKB-KW"/>
</dbReference>
<dbReference type="InterPro" id="IPR029058">
    <property type="entry name" value="AB_hydrolase_fold"/>
</dbReference>
<dbReference type="Gene3D" id="3.40.50.1820">
    <property type="entry name" value="alpha/beta hydrolase"/>
    <property type="match status" value="1"/>
</dbReference>
<comment type="caution">
    <text evidence="2">The sequence shown here is derived from an EMBL/GenBank/DDBJ whole genome shotgun (WGS) entry which is preliminary data.</text>
</comment>
<dbReference type="InterPro" id="IPR050261">
    <property type="entry name" value="FrsA_esterase"/>
</dbReference>
<keyword evidence="2" id="KW-0378">Hydrolase</keyword>
<dbReference type="InterPro" id="IPR002925">
    <property type="entry name" value="Dienelactn_hydro"/>
</dbReference>
<evidence type="ECO:0000259" key="1">
    <source>
        <dbReference type="Pfam" id="PF01738"/>
    </source>
</evidence>
<sequence>MSGLEEHRYDDRGTALTGWLARPAGVPRGAVLVFPTIANLSPAVEAKALRLAQTGFVVLVADFYGKTASSPEEWRLFAGELRADVDHYRARLAAALTALLALPEARGLRASAIGFCMGGQAALELARSGTDLALVASFHGLLETGRRASADTPVKARILVCHGDRDPMVPREQVLAFWEEMDGAGANWHFHAYAGVKHGFTDPGSDARGIAALGYDASADRQSWASLGGLLDEIYG</sequence>
<evidence type="ECO:0000313" key="3">
    <source>
        <dbReference type="Proteomes" id="UP000566813"/>
    </source>
</evidence>
<reference evidence="2 3" key="1">
    <citation type="submission" date="2020-08" db="EMBL/GenBank/DDBJ databases">
        <title>The genome sequence of type strain Novosphingobium flavum NBRC 111647.</title>
        <authorList>
            <person name="Liu Y."/>
        </authorList>
    </citation>
    <scope>NUCLEOTIDE SEQUENCE [LARGE SCALE GENOMIC DNA]</scope>
    <source>
        <strain evidence="2 3">NBRC 111647</strain>
    </source>
</reference>
<proteinExistence type="predicted"/>
<organism evidence="2 3">
    <name type="scientific">Novosphingobium flavum</name>
    <dbReference type="NCBI Taxonomy" id="1778672"/>
    <lineage>
        <taxon>Bacteria</taxon>
        <taxon>Pseudomonadati</taxon>
        <taxon>Pseudomonadota</taxon>
        <taxon>Alphaproteobacteria</taxon>
        <taxon>Sphingomonadales</taxon>
        <taxon>Sphingomonadaceae</taxon>
        <taxon>Novosphingobium</taxon>
    </lineage>
</organism>
<dbReference type="Pfam" id="PF01738">
    <property type="entry name" value="DLH"/>
    <property type="match status" value="1"/>
</dbReference>
<evidence type="ECO:0000313" key="2">
    <source>
        <dbReference type="EMBL" id="MBC2664728.1"/>
    </source>
</evidence>
<dbReference type="PANTHER" id="PTHR22946:SF0">
    <property type="entry name" value="DIENELACTONE HYDROLASE DOMAIN-CONTAINING PROTEIN"/>
    <property type="match status" value="1"/>
</dbReference>
<dbReference type="PANTHER" id="PTHR22946">
    <property type="entry name" value="DIENELACTONE HYDROLASE DOMAIN-CONTAINING PROTEIN-RELATED"/>
    <property type="match status" value="1"/>
</dbReference>
<dbReference type="SUPFAM" id="SSF53474">
    <property type="entry name" value="alpha/beta-Hydrolases"/>
    <property type="match status" value="1"/>
</dbReference>
<dbReference type="RefSeq" id="WP_185663001.1">
    <property type="nucleotide sequence ID" value="NZ_JACLAW010000003.1"/>
</dbReference>